<protein>
    <submittedName>
        <fullName evidence="2">Uncharacterized protein</fullName>
    </submittedName>
</protein>
<organism evidence="2 3">
    <name type="scientific">Piloderma croceum (strain F 1598)</name>
    <dbReference type="NCBI Taxonomy" id="765440"/>
    <lineage>
        <taxon>Eukaryota</taxon>
        <taxon>Fungi</taxon>
        <taxon>Dikarya</taxon>
        <taxon>Basidiomycota</taxon>
        <taxon>Agaricomycotina</taxon>
        <taxon>Agaricomycetes</taxon>
        <taxon>Agaricomycetidae</taxon>
        <taxon>Atheliales</taxon>
        <taxon>Atheliaceae</taxon>
        <taxon>Piloderma</taxon>
    </lineage>
</organism>
<feature type="compositionally biased region" description="Acidic residues" evidence="1">
    <location>
        <begin position="130"/>
        <end position="147"/>
    </location>
</feature>
<sequence length="153" mass="16965">MAKDDAFGFLDPSDVLRGSHIVPAFAKGKLHPDGKGLLHLAQDSSDWIEYYVNRYHSGLGVGHVYGHRSASNDLGHQFAGSATRMDNVEEEFVLQIPGNDYTPSSMGETFELEFEGLGSEHSSDFRDDNGGSEDDKEETLSEEEFIIEQEMYG</sequence>
<proteinExistence type="predicted"/>
<dbReference type="STRING" id="765440.A0A0C3G4T7"/>
<name>A0A0C3G4T7_PILCF</name>
<evidence type="ECO:0000256" key="1">
    <source>
        <dbReference type="SAM" id="MobiDB-lite"/>
    </source>
</evidence>
<dbReference type="HOGENOM" id="CLU_002498_6_2_1"/>
<dbReference type="OrthoDB" id="3183767at2759"/>
<feature type="region of interest" description="Disordered" evidence="1">
    <location>
        <begin position="117"/>
        <end position="153"/>
    </location>
</feature>
<dbReference type="AlphaFoldDB" id="A0A0C3G4T7"/>
<keyword evidence="3" id="KW-1185">Reference proteome</keyword>
<evidence type="ECO:0000313" key="3">
    <source>
        <dbReference type="Proteomes" id="UP000054166"/>
    </source>
</evidence>
<dbReference type="InParanoid" id="A0A0C3G4T7"/>
<reference evidence="2 3" key="1">
    <citation type="submission" date="2014-04" db="EMBL/GenBank/DDBJ databases">
        <authorList>
            <consortium name="DOE Joint Genome Institute"/>
            <person name="Kuo A."/>
            <person name="Tarkka M."/>
            <person name="Buscot F."/>
            <person name="Kohler A."/>
            <person name="Nagy L.G."/>
            <person name="Floudas D."/>
            <person name="Copeland A."/>
            <person name="Barry K.W."/>
            <person name="Cichocki N."/>
            <person name="Veneault-Fourrey C."/>
            <person name="LaButti K."/>
            <person name="Lindquist E.A."/>
            <person name="Lipzen A."/>
            <person name="Lundell T."/>
            <person name="Morin E."/>
            <person name="Murat C."/>
            <person name="Sun H."/>
            <person name="Tunlid A."/>
            <person name="Henrissat B."/>
            <person name="Grigoriev I.V."/>
            <person name="Hibbett D.S."/>
            <person name="Martin F."/>
            <person name="Nordberg H.P."/>
            <person name="Cantor M.N."/>
            <person name="Hua S.X."/>
        </authorList>
    </citation>
    <scope>NUCLEOTIDE SEQUENCE [LARGE SCALE GENOMIC DNA]</scope>
    <source>
        <strain evidence="2 3">F 1598</strain>
    </source>
</reference>
<reference evidence="3" key="2">
    <citation type="submission" date="2015-01" db="EMBL/GenBank/DDBJ databases">
        <title>Evolutionary Origins and Diversification of the Mycorrhizal Mutualists.</title>
        <authorList>
            <consortium name="DOE Joint Genome Institute"/>
            <consortium name="Mycorrhizal Genomics Consortium"/>
            <person name="Kohler A."/>
            <person name="Kuo A."/>
            <person name="Nagy L.G."/>
            <person name="Floudas D."/>
            <person name="Copeland A."/>
            <person name="Barry K.W."/>
            <person name="Cichocki N."/>
            <person name="Veneault-Fourrey C."/>
            <person name="LaButti K."/>
            <person name="Lindquist E.A."/>
            <person name="Lipzen A."/>
            <person name="Lundell T."/>
            <person name="Morin E."/>
            <person name="Murat C."/>
            <person name="Riley R."/>
            <person name="Ohm R."/>
            <person name="Sun H."/>
            <person name="Tunlid A."/>
            <person name="Henrissat B."/>
            <person name="Grigoriev I.V."/>
            <person name="Hibbett D.S."/>
            <person name="Martin F."/>
        </authorList>
    </citation>
    <scope>NUCLEOTIDE SEQUENCE [LARGE SCALE GENOMIC DNA]</scope>
    <source>
        <strain evidence="3">F 1598</strain>
    </source>
</reference>
<accession>A0A0C3G4T7</accession>
<dbReference type="EMBL" id="KN832972">
    <property type="protein sequence ID" value="KIM91270.1"/>
    <property type="molecule type" value="Genomic_DNA"/>
</dbReference>
<evidence type="ECO:0000313" key="2">
    <source>
        <dbReference type="EMBL" id="KIM91270.1"/>
    </source>
</evidence>
<gene>
    <name evidence="2" type="ORF">PILCRDRAFT_1439</name>
</gene>
<dbReference type="Proteomes" id="UP000054166">
    <property type="component" value="Unassembled WGS sequence"/>
</dbReference>